<evidence type="ECO:0000313" key="3">
    <source>
        <dbReference type="Proteomes" id="UP001139722"/>
    </source>
</evidence>
<organism evidence="2 3">
    <name type="scientific">Agromyces terreus</name>
    <dbReference type="NCBI Taxonomy" id="424795"/>
    <lineage>
        <taxon>Bacteria</taxon>
        <taxon>Bacillati</taxon>
        <taxon>Actinomycetota</taxon>
        <taxon>Actinomycetes</taxon>
        <taxon>Micrococcales</taxon>
        <taxon>Microbacteriaceae</taxon>
        <taxon>Agromyces</taxon>
    </lineage>
</organism>
<dbReference type="RefSeq" id="WP_232057533.1">
    <property type="nucleotide sequence ID" value="NZ_BAAANU010000009.1"/>
</dbReference>
<feature type="transmembrane region" description="Helical" evidence="1">
    <location>
        <begin position="116"/>
        <end position="143"/>
    </location>
</feature>
<accession>A0A9X2GWS3</accession>
<dbReference type="AlphaFoldDB" id="A0A9X2GWS3"/>
<proteinExistence type="predicted"/>
<evidence type="ECO:0000313" key="2">
    <source>
        <dbReference type="EMBL" id="MCP2370500.1"/>
    </source>
</evidence>
<feature type="transmembrane region" description="Helical" evidence="1">
    <location>
        <begin position="21"/>
        <end position="42"/>
    </location>
</feature>
<name>A0A9X2GWS3_9MICO</name>
<keyword evidence="1" id="KW-0812">Transmembrane</keyword>
<dbReference type="Proteomes" id="UP001139722">
    <property type="component" value="Unassembled WGS sequence"/>
</dbReference>
<sequence length="175" mass="17980">MSEPVVEGVVLTRGQDRGLRLIGLAGILGGALLIIVAVIAWMGVSAQLRAENIIISDDAPILAGQQVDGPIDAYVQASVINMHALEMADGKTYAELDMDDPVRATVMDASFLRASLFTSVVSFGVALFAAGVGVLFILFGWAIRIMVPALGKAQTAGGHGHVGHGHAGPAAPAGQ</sequence>
<dbReference type="EMBL" id="JAMZDY010000001">
    <property type="protein sequence ID" value="MCP2370500.1"/>
    <property type="molecule type" value="Genomic_DNA"/>
</dbReference>
<keyword evidence="1" id="KW-0472">Membrane</keyword>
<evidence type="ECO:0000256" key="1">
    <source>
        <dbReference type="SAM" id="Phobius"/>
    </source>
</evidence>
<keyword evidence="1" id="KW-1133">Transmembrane helix</keyword>
<evidence type="ECO:0008006" key="4">
    <source>
        <dbReference type="Google" id="ProtNLM"/>
    </source>
</evidence>
<reference evidence="2" key="1">
    <citation type="submission" date="2022-06" db="EMBL/GenBank/DDBJ databases">
        <title>Sequencing the genomes of 1000 actinobacteria strains.</title>
        <authorList>
            <person name="Klenk H.-P."/>
        </authorList>
    </citation>
    <scope>NUCLEOTIDE SEQUENCE</scope>
    <source>
        <strain evidence="2">DSM 22016</strain>
    </source>
</reference>
<keyword evidence="3" id="KW-1185">Reference proteome</keyword>
<comment type="caution">
    <text evidence="2">The sequence shown here is derived from an EMBL/GenBank/DDBJ whole genome shotgun (WGS) entry which is preliminary data.</text>
</comment>
<gene>
    <name evidence="2" type="ORF">BJ978_001176</name>
</gene>
<protein>
    <recommendedName>
        <fullName evidence="4">Aromatic ring-opening dioxygenase LigA</fullName>
    </recommendedName>
</protein>